<feature type="compositionally biased region" description="Acidic residues" evidence="3">
    <location>
        <begin position="1"/>
        <end position="15"/>
    </location>
</feature>
<dbReference type="InterPro" id="IPR027417">
    <property type="entry name" value="P-loop_NTPase"/>
</dbReference>
<dbReference type="SUPFAM" id="SSF52540">
    <property type="entry name" value="P-loop containing nucleoside triphosphate hydrolases"/>
    <property type="match status" value="1"/>
</dbReference>
<keyword evidence="1" id="KW-0433">Leucine-rich repeat</keyword>
<dbReference type="PROSITE" id="PS51450">
    <property type="entry name" value="LRR"/>
    <property type="match status" value="5"/>
</dbReference>
<dbReference type="InterPro" id="IPR050836">
    <property type="entry name" value="SDS22/Internalin_LRR"/>
</dbReference>
<dbReference type="Pfam" id="PF00625">
    <property type="entry name" value="Guanylate_kin"/>
    <property type="match status" value="1"/>
</dbReference>
<dbReference type="EMBL" id="VZSS01000081">
    <property type="protein sequence ID" value="NWZ84248.1"/>
    <property type="molecule type" value="Genomic_DNA"/>
</dbReference>
<sequence>EDEQEEDGEEEESERSEERLKGVLDEDTAAEGLHTLGYSAPGTEYAYLHLSLPGRELSDISILSGYIHLQKMELSSNKINDLSCISHMPYLVELNASKNKLTTYFSFKAPKNLKEVDFSHNQIPKMQDLSAYHSLTKLLLDFNEIEEIRGLEKCHSLSQLGLSHNRLTTIQGLENLPIRILNLSFNQIEKVNGLKTLKALQRVDLSKNKIYRLQGLEEHNLLEVINLEDNQVAELSELKWIEDLPLLRVLNLLKNPLQEEEGYWLSAIFMLLQVTELDLKEVSVEEKVAAVNKGDPPPEVVAAEDHRTHLLYNFKRPQRVLDRFLLSLPFIPLSSPVSGLFLPFPLEICRKMGFLSSFLTSQPCHTTRTAYFGEENRLDYYFISQEEFDKMVKAGEFLATYEYSGHRYGLARDTLESIAREGLGACVHLEIE</sequence>
<dbReference type="SUPFAM" id="SSF52058">
    <property type="entry name" value="L domain-like"/>
    <property type="match status" value="1"/>
</dbReference>
<evidence type="ECO:0000313" key="5">
    <source>
        <dbReference type="EMBL" id="NWZ84248.1"/>
    </source>
</evidence>
<dbReference type="Pfam" id="PF12799">
    <property type="entry name" value="LRR_4"/>
    <property type="match status" value="1"/>
</dbReference>
<dbReference type="PANTHER" id="PTHR46652:SF8">
    <property type="entry name" value="LEUCINE RICH REPEAT CONTAINING 23"/>
    <property type="match status" value="1"/>
</dbReference>
<evidence type="ECO:0000256" key="3">
    <source>
        <dbReference type="SAM" id="MobiDB-lite"/>
    </source>
</evidence>
<gene>
    <name evidence="5" type="primary">Lrguk</name>
    <name evidence="5" type="ORF">POEATR_R09011</name>
</gene>
<keyword evidence="2" id="KW-0677">Repeat</keyword>
<dbReference type="Proteomes" id="UP000540071">
    <property type="component" value="Unassembled WGS sequence"/>
</dbReference>
<dbReference type="Gene3D" id="3.30.63.10">
    <property type="entry name" value="Guanylate Kinase phosphate binding domain"/>
    <property type="match status" value="1"/>
</dbReference>
<dbReference type="InterPro" id="IPR032675">
    <property type="entry name" value="LRR_dom_sf"/>
</dbReference>
<proteinExistence type="predicted"/>
<dbReference type="FunFam" id="3.80.10.10:FF:000238">
    <property type="entry name" value="Leucine rich repeats and guanylate kinase domain containing"/>
    <property type="match status" value="1"/>
</dbReference>
<evidence type="ECO:0000256" key="1">
    <source>
        <dbReference type="ARBA" id="ARBA00022614"/>
    </source>
</evidence>
<dbReference type="PANTHER" id="PTHR46652">
    <property type="entry name" value="LEUCINE-RICH REPEAT AND IQ DOMAIN-CONTAINING PROTEIN 1-RELATED"/>
    <property type="match status" value="1"/>
</dbReference>
<evidence type="ECO:0000256" key="2">
    <source>
        <dbReference type="ARBA" id="ARBA00022737"/>
    </source>
</evidence>
<dbReference type="PROSITE" id="PS50052">
    <property type="entry name" value="GUANYLATE_KINASE_2"/>
    <property type="match status" value="1"/>
</dbReference>
<evidence type="ECO:0000259" key="4">
    <source>
        <dbReference type="PROSITE" id="PS50052"/>
    </source>
</evidence>
<dbReference type="Pfam" id="PF14580">
    <property type="entry name" value="LRR_9"/>
    <property type="match status" value="1"/>
</dbReference>
<evidence type="ECO:0000313" key="6">
    <source>
        <dbReference type="Proteomes" id="UP000540071"/>
    </source>
</evidence>
<keyword evidence="6" id="KW-1185">Reference proteome</keyword>
<dbReference type="Gene3D" id="3.80.10.10">
    <property type="entry name" value="Ribonuclease Inhibitor"/>
    <property type="match status" value="2"/>
</dbReference>
<dbReference type="AlphaFoldDB" id="A0A7K7QWC4"/>
<dbReference type="InterPro" id="IPR001611">
    <property type="entry name" value="Leu-rich_rpt"/>
</dbReference>
<dbReference type="SMART" id="SM00365">
    <property type="entry name" value="LRR_SD22"/>
    <property type="match status" value="5"/>
</dbReference>
<comment type="caution">
    <text evidence="5">The sequence shown here is derived from an EMBL/GenBank/DDBJ whole genome shotgun (WGS) entry which is preliminary data.</text>
</comment>
<feature type="non-terminal residue" evidence="5">
    <location>
        <position position="1"/>
    </location>
</feature>
<reference evidence="5 6" key="1">
    <citation type="submission" date="2019-09" db="EMBL/GenBank/DDBJ databases">
        <title>Bird 10,000 Genomes (B10K) Project - Family phase.</title>
        <authorList>
            <person name="Zhang G."/>
        </authorList>
    </citation>
    <scope>NUCLEOTIDE SEQUENCE [LARGE SCALE GENOMIC DNA]</scope>
    <source>
        <strain evidence="5">OUT-0023</strain>
        <tissue evidence="5">Blood</tissue>
    </source>
</reference>
<feature type="region of interest" description="Disordered" evidence="3">
    <location>
        <begin position="1"/>
        <end position="21"/>
    </location>
</feature>
<dbReference type="FunFam" id="3.80.10.10:FF:000191">
    <property type="entry name" value="Leucine rich repeats and guanylate kinase domain containing"/>
    <property type="match status" value="1"/>
</dbReference>
<dbReference type="InterPro" id="IPR008144">
    <property type="entry name" value="Guanylate_kin-like_dom"/>
</dbReference>
<dbReference type="InterPro" id="IPR008145">
    <property type="entry name" value="GK/Ca_channel_bsu"/>
</dbReference>
<accession>A0A7K7QWC4</accession>
<organism evidence="5 6">
    <name type="scientific">Poecile atricapillus</name>
    <name type="common">Black-capped chickadee</name>
    <name type="synonym">Parus atricapillus</name>
    <dbReference type="NCBI Taxonomy" id="48891"/>
    <lineage>
        <taxon>Eukaryota</taxon>
        <taxon>Metazoa</taxon>
        <taxon>Chordata</taxon>
        <taxon>Craniata</taxon>
        <taxon>Vertebrata</taxon>
        <taxon>Euteleostomi</taxon>
        <taxon>Archelosauria</taxon>
        <taxon>Archosauria</taxon>
        <taxon>Dinosauria</taxon>
        <taxon>Saurischia</taxon>
        <taxon>Theropoda</taxon>
        <taxon>Coelurosauria</taxon>
        <taxon>Aves</taxon>
        <taxon>Neognathae</taxon>
        <taxon>Neoaves</taxon>
        <taxon>Telluraves</taxon>
        <taxon>Australaves</taxon>
        <taxon>Passeriformes</taxon>
        <taxon>Paridae</taxon>
        <taxon>Poecile</taxon>
    </lineage>
</organism>
<name>A0A7K7QWC4_POEAT</name>
<protein>
    <submittedName>
        <fullName evidence="5">LRGUK protein</fullName>
    </submittedName>
</protein>
<feature type="non-terminal residue" evidence="5">
    <location>
        <position position="432"/>
    </location>
</feature>
<dbReference type="InterPro" id="IPR025875">
    <property type="entry name" value="Leu-rich_rpt_4"/>
</dbReference>
<feature type="domain" description="Guanylate kinase-like" evidence="4">
    <location>
        <begin position="365"/>
        <end position="432"/>
    </location>
</feature>